<evidence type="ECO:0000313" key="4">
    <source>
        <dbReference type="Proteomes" id="UP000093309"/>
    </source>
</evidence>
<sequence>MPNGTVIKSAEVKPLFIDKTYTSKMLIDQTNSATKGVQINQGFISPGSKHADHKHNPPYDEVYLIMKGDAMVRLDGVEYDLTAGDVVHIPAGTMHAIANKSDTEELVIFTVWSQHPEKGANPVYDQRIAEWGKSYKTIDEE</sequence>
<evidence type="ECO:0000256" key="1">
    <source>
        <dbReference type="ARBA" id="ARBA00022723"/>
    </source>
</evidence>
<dbReference type="InterPro" id="IPR051610">
    <property type="entry name" value="GPI/OXD"/>
</dbReference>
<dbReference type="SUPFAM" id="SSF51182">
    <property type="entry name" value="RmlC-like cupins"/>
    <property type="match status" value="1"/>
</dbReference>
<keyword evidence="1" id="KW-0479">Metal-binding</keyword>
<dbReference type="RefSeq" id="WP_065852339.1">
    <property type="nucleotide sequence ID" value="NZ_LYPC01000014.1"/>
</dbReference>
<dbReference type="STRING" id="512399.A8709_15215"/>
<dbReference type="PANTHER" id="PTHR35848:SF6">
    <property type="entry name" value="CUPIN TYPE-2 DOMAIN-CONTAINING PROTEIN"/>
    <property type="match status" value="1"/>
</dbReference>
<dbReference type="EMBL" id="LYPC01000014">
    <property type="protein sequence ID" value="OCT15428.1"/>
    <property type="molecule type" value="Genomic_DNA"/>
</dbReference>
<dbReference type="InterPro" id="IPR013096">
    <property type="entry name" value="Cupin_2"/>
</dbReference>
<dbReference type="AlphaFoldDB" id="A0A1C1A4G3"/>
<comment type="caution">
    <text evidence="3">The sequence shown here is derived from an EMBL/GenBank/DDBJ whole genome shotgun (WGS) entry which is preliminary data.</text>
</comment>
<dbReference type="InterPro" id="IPR011051">
    <property type="entry name" value="RmlC_Cupin_sf"/>
</dbReference>
<dbReference type="GO" id="GO:0046872">
    <property type="term" value="F:metal ion binding"/>
    <property type="evidence" value="ECO:0007669"/>
    <property type="project" value="UniProtKB-KW"/>
</dbReference>
<organism evidence="3 4">
    <name type="scientific">Paenibacillus pectinilyticus</name>
    <dbReference type="NCBI Taxonomy" id="512399"/>
    <lineage>
        <taxon>Bacteria</taxon>
        <taxon>Bacillati</taxon>
        <taxon>Bacillota</taxon>
        <taxon>Bacilli</taxon>
        <taxon>Bacillales</taxon>
        <taxon>Paenibacillaceae</taxon>
        <taxon>Paenibacillus</taxon>
    </lineage>
</organism>
<dbReference type="PANTHER" id="PTHR35848">
    <property type="entry name" value="OXALATE-BINDING PROTEIN"/>
    <property type="match status" value="1"/>
</dbReference>
<feature type="domain" description="Cupin type-2" evidence="2">
    <location>
        <begin position="44"/>
        <end position="111"/>
    </location>
</feature>
<dbReference type="Pfam" id="PF07883">
    <property type="entry name" value="Cupin_2"/>
    <property type="match status" value="1"/>
</dbReference>
<evidence type="ECO:0000313" key="3">
    <source>
        <dbReference type="EMBL" id="OCT15428.1"/>
    </source>
</evidence>
<evidence type="ECO:0000259" key="2">
    <source>
        <dbReference type="Pfam" id="PF07883"/>
    </source>
</evidence>
<protein>
    <recommendedName>
        <fullName evidence="2">Cupin type-2 domain-containing protein</fullName>
    </recommendedName>
</protein>
<gene>
    <name evidence="3" type="ORF">A8709_15215</name>
</gene>
<dbReference type="Proteomes" id="UP000093309">
    <property type="component" value="Unassembled WGS sequence"/>
</dbReference>
<proteinExistence type="predicted"/>
<accession>A0A1C1A4G3</accession>
<reference evidence="4" key="1">
    <citation type="submission" date="2016-05" db="EMBL/GenBank/DDBJ databases">
        <title>Paenibacillus oryzae. sp. nov., isolated from the rice root.</title>
        <authorList>
            <person name="Zhang J."/>
            <person name="Zhang X."/>
        </authorList>
    </citation>
    <scope>NUCLEOTIDE SEQUENCE [LARGE SCALE GENOMIC DNA]</scope>
    <source>
        <strain evidence="4">KCTC13222</strain>
    </source>
</reference>
<dbReference type="OrthoDB" id="9798709at2"/>
<keyword evidence="4" id="KW-1185">Reference proteome</keyword>
<dbReference type="Gene3D" id="2.60.120.10">
    <property type="entry name" value="Jelly Rolls"/>
    <property type="match status" value="1"/>
</dbReference>
<name>A0A1C1A4G3_9BACL</name>
<dbReference type="InterPro" id="IPR014710">
    <property type="entry name" value="RmlC-like_jellyroll"/>
</dbReference>